<feature type="transmembrane region" description="Helical" evidence="8">
    <location>
        <begin position="422"/>
        <end position="440"/>
    </location>
</feature>
<dbReference type="GO" id="GO:0000155">
    <property type="term" value="F:phosphorelay sensor kinase activity"/>
    <property type="evidence" value="ECO:0007669"/>
    <property type="project" value="InterPro"/>
</dbReference>
<dbReference type="InterPro" id="IPR051476">
    <property type="entry name" value="Bac_ResReg_Asp_Phosphatase"/>
</dbReference>
<evidence type="ECO:0000256" key="6">
    <source>
        <dbReference type="PROSITE-ProRule" id="PRU00339"/>
    </source>
</evidence>
<feature type="repeat" description="TPR" evidence="6">
    <location>
        <begin position="229"/>
        <end position="262"/>
    </location>
</feature>
<dbReference type="PANTHER" id="PTHR46630">
    <property type="entry name" value="TETRATRICOPEPTIDE REPEAT PROTEIN 29"/>
    <property type="match status" value="1"/>
</dbReference>
<keyword evidence="3" id="KW-0677">Repeat</keyword>
<comment type="caution">
    <text evidence="10">The sequence shown here is derived from an EMBL/GenBank/DDBJ whole genome shotgun (WGS) entry which is preliminary data.</text>
</comment>
<dbReference type="OrthoDB" id="9809908at2"/>
<protein>
    <submittedName>
        <fullName evidence="10">Kinesin light chain-like protein</fullName>
    </submittedName>
</protein>
<dbReference type="Pfam" id="PF06580">
    <property type="entry name" value="His_kinase"/>
    <property type="match status" value="1"/>
</dbReference>
<comment type="subcellular location">
    <subcellularLocation>
        <location evidence="1">Cytoplasm</location>
    </subcellularLocation>
</comment>
<dbReference type="SMART" id="SM00028">
    <property type="entry name" value="TPR"/>
    <property type="match status" value="4"/>
</dbReference>
<dbReference type="Proteomes" id="UP000032900">
    <property type="component" value="Unassembled WGS sequence"/>
</dbReference>
<feature type="coiled-coil region" evidence="7">
    <location>
        <begin position="382"/>
        <end position="409"/>
    </location>
</feature>
<keyword evidence="8" id="KW-0812">Transmembrane</keyword>
<keyword evidence="8" id="KW-0472">Membrane</keyword>
<evidence type="ECO:0000313" key="10">
    <source>
        <dbReference type="EMBL" id="GAO27794.1"/>
    </source>
</evidence>
<keyword evidence="2" id="KW-0963">Cytoplasm</keyword>
<evidence type="ECO:0000256" key="4">
    <source>
        <dbReference type="ARBA" id="ARBA00022803"/>
    </source>
</evidence>
<evidence type="ECO:0000256" key="8">
    <source>
        <dbReference type="SAM" id="Phobius"/>
    </source>
</evidence>
<evidence type="ECO:0000259" key="9">
    <source>
        <dbReference type="Pfam" id="PF06580"/>
    </source>
</evidence>
<keyword evidence="11" id="KW-1185">Reference proteome</keyword>
<sequence>MTFFSFKFSIEPMVRFFLRGAALWSLFLFSSVNGEEVAVSANSQDSAKQAFIENIERAQDDKELLMDAYYDFGEYLDEEEAAYEASIIQFESALKIAQDVNNHERVSSFANYLACLYCVLGDFSKAIEAYEMALESSEHLQDFHNMAKVSMNIAGTYSFMGNYKEAVSHALYAINIKETKNDLIRICYHYITLGNIFRENNNVSKWEEYVKKAYSLKDVDGCASFDDIAKIYNGLGGLSSWEEDYEKALNYYDTLLVLSKEVEYDQGICLALTNSAQIYFDLGQFDKALDLTHQAEAYFGGDTYDIVFNNNWKAELYKELGQNEAALALVRENIQRDDIQYYYTERIKSLGLLYELNFRLKNYQEAYRWNDSLRTAESQMHAEDARRVVEELETQYETAKKEKQIELLTVENELKTQRLRTGMVVIFILIVLIILAVYIYQMKRKQAQFIENDLQQKVLRAQMNPHFIFNVLSSIQYFMLANDAKKASGI</sequence>
<dbReference type="PROSITE" id="PS50005">
    <property type="entry name" value="TPR"/>
    <property type="match status" value="1"/>
</dbReference>
<dbReference type="Pfam" id="PF13424">
    <property type="entry name" value="TPR_12"/>
    <property type="match status" value="1"/>
</dbReference>
<dbReference type="InterPro" id="IPR010559">
    <property type="entry name" value="Sig_transdc_His_kin_internal"/>
</dbReference>
<keyword evidence="7" id="KW-0175">Coiled coil</keyword>
<dbReference type="GO" id="GO:0016020">
    <property type="term" value="C:membrane"/>
    <property type="evidence" value="ECO:0007669"/>
    <property type="project" value="InterPro"/>
</dbReference>
<gene>
    <name evidence="10" type="ORF">JCM15548_14646</name>
</gene>
<dbReference type="EMBL" id="BAZW01000102">
    <property type="protein sequence ID" value="GAO27794.1"/>
    <property type="molecule type" value="Genomic_DNA"/>
</dbReference>
<evidence type="ECO:0000256" key="3">
    <source>
        <dbReference type="ARBA" id="ARBA00022737"/>
    </source>
</evidence>
<dbReference type="GO" id="GO:0005737">
    <property type="term" value="C:cytoplasm"/>
    <property type="evidence" value="ECO:0007669"/>
    <property type="project" value="UniProtKB-SubCell"/>
</dbReference>
<dbReference type="SUPFAM" id="SSF48452">
    <property type="entry name" value="TPR-like"/>
    <property type="match status" value="2"/>
</dbReference>
<evidence type="ECO:0000256" key="5">
    <source>
        <dbReference type="ARBA" id="ARBA00038253"/>
    </source>
</evidence>
<keyword evidence="4 6" id="KW-0802">TPR repeat</keyword>
<evidence type="ECO:0000256" key="7">
    <source>
        <dbReference type="SAM" id="Coils"/>
    </source>
</evidence>
<dbReference type="PANTHER" id="PTHR46630:SF1">
    <property type="entry name" value="TETRATRICOPEPTIDE REPEAT PROTEIN 29"/>
    <property type="match status" value="1"/>
</dbReference>
<proteinExistence type="inferred from homology"/>
<evidence type="ECO:0000256" key="1">
    <source>
        <dbReference type="ARBA" id="ARBA00004496"/>
    </source>
</evidence>
<dbReference type="Gene3D" id="1.25.40.10">
    <property type="entry name" value="Tetratricopeptide repeat domain"/>
    <property type="match status" value="2"/>
</dbReference>
<accession>A0A0E9LRB4</accession>
<feature type="domain" description="Signal transduction histidine kinase internal region" evidence="9">
    <location>
        <begin position="455"/>
        <end position="488"/>
    </location>
</feature>
<name>A0A0E9LRB4_9BACT</name>
<organism evidence="10 11">
    <name type="scientific">Geofilum rubicundum JCM 15548</name>
    <dbReference type="NCBI Taxonomy" id="1236989"/>
    <lineage>
        <taxon>Bacteria</taxon>
        <taxon>Pseudomonadati</taxon>
        <taxon>Bacteroidota</taxon>
        <taxon>Bacteroidia</taxon>
        <taxon>Marinilabiliales</taxon>
        <taxon>Marinilabiliaceae</taxon>
        <taxon>Geofilum</taxon>
    </lineage>
</organism>
<dbReference type="AlphaFoldDB" id="A0A0E9LRB4"/>
<comment type="similarity">
    <text evidence="5">Belongs to the Rap family.</text>
</comment>
<dbReference type="InterPro" id="IPR019734">
    <property type="entry name" value="TPR_rpt"/>
</dbReference>
<dbReference type="InterPro" id="IPR011990">
    <property type="entry name" value="TPR-like_helical_dom_sf"/>
</dbReference>
<evidence type="ECO:0000313" key="11">
    <source>
        <dbReference type="Proteomes" id="UP000032900"/>
    </source>
</evidence>
<keyword evidence="8" id="KW-1133">Transmembrane helix</keyword>
<dbReference type="STRING" id="1236989.JCM15548_14646"/>
<reference evidence="10 11" key="1">
    <citation type="journal article" date="2015" name="Microbes Environ.">
        <title>Distribution and evolution of nitrogen fixation genes in the phylum bacteroidetes.</title>
        <authorList>
            <person name="Inoue J."/>
            <person name="Oshima K."/>
            <person name="Suda W."/>
            <person name="Sakamoto M."/>
            <person name="Iino T."/>
            <person name="Noda S."/>
            <person name="Hongoh Y."/>
            <person name="Hattori M."/>
            <person name="Ohkuma M."/>
        </authorList>
    </citation>
    <scope>NUCLEOTIDE SEQUENCE [LARGE SCALE GENOMIC DNA]</scope>
    <source>
        <strain evidence="10">JCM 15548</strain>
    </source>
</reference>
<evidence type="ECO:0000256" key="2">
    <source>
        <dbReference type="ARBA" id="ARBA00022490"/>
    </source>
</evidence>